<dbReference type="EMBL" id="ML996124">
    <property type="protein sequence ID" value="KAF2736495.1"/>
    <property type="molecule type" value="Genomic_DNA"/>
</dbReference>
<feature type="region of interest" description="Disordered" evidence="1">
    <location>
        <begin position="133"/>
        <end position="152"/>
    </location>
</feature>
<dbReference type="AlphaFoldDB" id="A0A9P4R3T3"/>
<evidence type="ECO:0000256" key="1">
    <source>
        <dbReference type="SAM" id="MobiDB-lite"/>
    </source>
</evidence>
<sequence>MSTGEAFSHPSRGLCHRGGNPHRPCPQFSSRPDFHFQSTADSAPDRFRRCIVATAYQRNCTTPNLRKLASDSQPAPIDNESSDADSPVQPPPEFAGIPSIGSGVAAAHSVPARTTAEWLGILVIPRVRLSRTSRQRNPSLPSLKKVAVKGHT</sequence>
<feature type="region of interest" description="Disordered" evidence="1">
    <location>
        <begin position="63"/>
        <end position="107"/>
    </location>
</feature>
<protein>
    <submittedName>
        <fullName evidence="2">Uncharacterized protein</fullName>
    </submittedName>
</protein>
<dbReference type="Proteomes" id="UP000799444">
    <property type="component" value="Unassembled WGS sequence"/>
</dbReference>
<accession>A0A9P4R3T3</accession>
<evidence type="ECO:0000313" key="2">
    <source>
        <dbReference type="EMBL" id="KAF2736495.1"/>
    </source>
</evidence>
<name>A0A9P4R3T3_9PLEO</name>
<keyword evidence="3" id="KW-1185">Reference proteome</keyword>
<gene>
    <name evidence="2" type="ORF">EJ04DRAFT_156597</name>
</gene>
<reference evidence="2" key="1">
    <citation type="journal article" date="2020" name="Stud. Mycol.">
        <title>101 Dothideomycetes genomes: a test case for predicting lifestyles and emergence of pathogens.</title>
        <authorList>
            <person name="Haridas S."/>
            <person name="Albert R."/>
            <person name="Binder M."/>
            <person name="Bloem J."/>
            <person name="Labutti K."/>
            <person name="Salamov A."/>
            <person name="Andreopoulos B."/>
            <person name="Baker S."/>
            <person name="Barry K."/>
            <person name="Bills G."/>
            <person name="Bluhm B."/>
            <person name="Cannon C."/>
            <person name="Castanera R."/>
            <person name="Culley D."/>
            <person name="Daum C."/>
            <person name="Ezra D."/>
            <person name="Gonzalez J."/>
            <person name="Henrissat B."/>
            <person name="Kuo A."/>
            <person name="Liang C."/>
            <person name="Lipzen A."/>
            <person name="Lutzoni F."/>
            <person name="Magnuson J."/>
            <person name="Mondo S."/>
            <person name="Nolan M."/>
            <person name="Ohm R."/>
            <person name="Pangilinan J."/>
            <person name="Park H.-J."/>
            <person name="Ramirez L."/>
            <person name="Alfaro M."/>
            <person name="Sun H."/>
            <person name="Tritt A."/>
            <person name="Yoshinaga Y."/>
            <person name="Zwiers L.-H."/>
            <person name="Turgeon B."/>
            <person name="Goodwin S."/>
            <person name="Spatafora J."/>
            <person name="Crous P."/>
            <person name="Grigoriev I."/>
        </authorList>
    </citation>
    <scope>NUCLEOTIDE SEQUENCE</scope>
    <source>
        <strain evidence="2">CBS 125425</strain>
    </source>
</reference>
<organism evidence="2 3">
    <name type="scientific">Polyplosphaeria fusca</name>
    <dbReference type="NCBI Taxonomy" id="682080"/>
    <lineage>
        <taxon>Eukaryota</taxon>
        <taxon>Fungi</taxon>
        <taxon>Dikarya</taxon>
        <taxon>Ascomycota</taxon>
        <taxon>Pezizomycotina</taxon>
        <taxon>Dothideomycetes</taxon>
        <taxon>Pleosporomycetidae</taxon>
        <taxon>Pleosporales</taxon>
        <taxon>Tetraplosphaeriaceae</taxon>
        <taxon>Polyplosphaeria</taxon>
    </lineage>
</organism>
<comment type="caution">
    <text evidence="2">The sequence shown here is derived from an EMBL/GenBank/DDBJ whole genome shotgun (WGS) entry which is preliminary data.</text>
</comment>
<feature type="region of interest" description="Disordered" evidence="1">
    <location>
        <begin position="1"/>
        <end position="40"/>
    </location>
</feature>
<proteinExistence type="predicted"/>
<evidence type="ECO:0000313" key="3">
    <source>
        <dbReference type="Proteomes" id="UP000799444"/>
    </source>
</evidence>